<dbReference type="Proteomes" id="UP000324646">
    <property type="component" value="Chromosome"/>
</dbReference>
<dbReference type="Pfam" id="PF00672">
    <property type="entry name" value="HAMP"/>
    <property type="match status" value="1"/>
</dbReference>
<dbReference type="PANTHER" id="PTHR32089:SF112">
    <property type="entry name" value="LYSOZYME-LIKE PROTEIN-RELATED"/>
    <property type="match status" value="1"/>
</dbReference>
<keyword evidence="7" id="KW-1185">Reference proteome</keyword>
<dbReference type="CDD" id="cd06225">
    <property type="entry name" value="HAMP"/>
    <property type="match status" value="1"/>
</dbReference>
<evidence type="ECO:0000256" key="3">
    <source>
        <dbReference type="PROSITE-ProRule" id="PRU00284"/>
    </source>
</evidence>
<evidence type="ECO:0000256" key="1">
    <source>
        <dbReference type="ARBA" id="ARBA00023224"/>
    </source>
</evidence>
<dbReference type="PROSITE" id="PS50111">
    <property type="entry name" value="CHEMOTAXIS_TRANSDUC_2"/>
    <property type="match status" value="1"/>
</dbReference>
<evidence type="ECO:0000259" key="4">
    <source>
        <dbReference type="PROSITE" id="PS50111"/>
    </source>
</evidence>
<dbReference type="SMART" id="SM00283">
    <property type="entry name" value="MA"/>
    <property type="match status" value="1"/>
</dbReference>
<dbReference type="Gene3D" id="1.10.287.950">
    <property type="entry name" value="Methyl-accepting chemotaxis protein"/>
    <property type="match status" value="1"/>
</dbReference>
<gene>
    <name evidence="6" type="ORF">FQB35_12070</name>
</gene>
<dbReference type="KEGG" id="crs:FQB35_12070"/>
<dbReference type="GO" id="GO:0007165">
    <property type="term" value="P:signal transduction"/>
    <property type="evidence" value="ECO:0007669"/>
    <property type="project" value="UniProtKB-KW"/>
</dbReference>
<evidence type="ECO:0000313" key="7">
    <source>
        <dbReference type="Proteomes" id="UP000324646"/>
    </source>
</evidence>
<dbReference type="Pfam" id="PF00015">
    <property type="entry name" value="MCPsignal"/>
    <property type="match status" value="1"/>
</dbReference>
<evidence type="ECO:0000313" key="6">
    <source>
        <dbReference type="EMBL" id="QEK13669.1"/>
    </source>
</evidence>
<dbReference type="PANTHER" id="PTHR32089">
    <property type="entry name" value="METHYL-ACCEPTING CHEMOTAXIS PROTEIN MCPB"/>
    <property type="match status" value="1"/>
</dbReference>
<evidence type="ECO:0000256" key="2">
    <source>
        <dbReference type="ARBA" id="ARBA00029447"/>
    </source>
</evidence>
<dbReference type="AlphaFoldDB" id="A0A5C0SL94"/>
<comment type="similarity">
    <text evidence="2">Belongs to the methyl-accepting chemotaxis (MCP) protein family.</text>
</comment>
<reference evidence="6 7" key="1">
    <citation type="submission" date="2019-07" db="EMBL/GenBank/DDBJ databases">
        <title>Complete genome of Crassaminicella thermophila SY095.</title>
        <authorList>
            <person name="Li X."/>
        </authorList>
    </citation>
    <scope>NUCLEOTIDE SEQUENCE [LARGE SCALE GENOMIC DNA]</scope>
    <source>
        <strain evidence="6 7">SY095</strain>
    </source>
</reference>
<dbReference type="EMBL" id="CP042243">
    <property type="protein sequence ID" value="QEK13669.1"/>
    <property type="molecule type" value="Genomic_DNA"/>
</dbReference>
<feature type="domain" description="Methyl-accepting transducer" evidence="4">
    <location>
        <begin position="57"/>
        <end position="314"/>
    </location>
</feature>
<keyword evidence="1 3" id="KW-0807">Transducer</keyword>
<proteinExistence type="inferred from homology"/>
<dbReference type="SUPFAM" id="SSF58104">
    <property type="entry name" value="Methyl-accepting chemotaxis protein (MCP) signaling domain"/>
    <property type="match status" value="1"/>
</dbReference>
<dbReference type="InterPro" id="IPR004089">
    <property type="entry name" value="MCPsignal_dom"/>
</dbReference>
<accession>A0A5C0SL94</accession>
<dbReference type="InterPro" id="IPR003660">
    <property type="entry name" value="HAMP_dom"/>
</dbReference>
<name>A0A5C0SL94_CRATE</name>
<feature type="domain" description="HAMP" evidence="5">
    <location>
        <begin position="1"/>
        <end position="38"/>
    </location>
</feature>
<dbReference type="GO" id="GO:0016020">
    <property type="term" value="C:membrane"/>
    <property type="evidence" value="ECO:0007669"/>
    <property type="project" value="InterPro"/>
</dbReference>
<evidence type="ECO:0000259" key="5">
    <source>
        <dbReference type="PROSITE" id="PS50885"/>
    </source>
</evidence>
<organism evidence="6 7">
    <name type="scientific">Crassaminicella thermophila</name>
    <dbReference type="NCBI Taxonomy" id="2599308"/>
    <lineage>
        <taxon>Bacteria</taxon>
        <taxon>Bacillati</taxon>
        <taxon>Bacillota</taxon>
        <taxon>Clostridia</taxon>
        <taxon>Eubacteriales</taxon>
        <taxon>Clostridiaceae</taxon>
        <taxon>Crassaminicella</taxon>
    </lineage>
</organism>
<dbReference type="PROSITE" id="PS50885">
    <property type="entry name" value="HAMP"/>
    <property type="match status" value="1"/>
</dbReference>
<protein>
    <submittedName>
        <fullName evidence="6">Uncharacterized protein</fullName>
    </submittedName>
</protein>
<sequence>MADYDLNIENINTKNKDEIGLLVNSFNRMAENVRNLINSIQKTTKELENTSQTIAVSSEQVSIASEEISKSIQQVASGATEQSVETNNGLETTNYLSRNIEDILDKLKSVGLDAEEMKEKNELGMKAIKEFDHIFKEDMQGRINVRKSIEELSEKSKSIGEIVETIKAMADQTNLLALNASIEAARAGEHGRGFAVVADEVRKLAEQSSNATKEIHNKMQAIIQVIDRTSMNMNNTKAMAKHARNHLNQTKEAFDNIKMSTEKVVEKISYLYSQIDCVEKAKNDVLKSIENISSVSQQSASVIHEISASTEEQAASIQEVTVSIQNLNNMIDELSKAMELFKV</sequence>